<evidence type="ECO:0000313" key="3">
    <source>
        <dbReference type="Proteomes" id="UP000003579"/>
    </source>
</evidence>
<name>D0Z1J8_PHODD</name>
<organism evidence="2 3">
    <name type="scientific">Photobacterium damselae subsp. damselae CIP 102761</name>
    <dbReference type="NCBI Taxonomy" id="675817"/>
    <lineage>
        <taxon>Bacteria</taxon>
        <taxon>Pseudomonadati</taxon>
        <taxon>Pseudomonadota</taxon>
        <taxon>Gammaproteobacteria</taxon>
        <taxon>Vibrionales</taxon>
        <taxon>Vibrionaceae</taxon>
        <taxon>Photobacterium</taxon>
    </lineage>
</organism>
<reference evidence="2 3" key="1">
    <citation type="submission" date="2009-11" db="EMBL/GenBank/DDBJ databases">
        <authorList>
            <consortium name="Los Alamos National Laboratory (LANL)"/>
            <consortium name="National Microbial Pathogen Data Resource (NMPDR)"/>
            <person name="Munk A.C."/>
            <person name="Tapia R."/>
            <person name="Green L."/>
            <person name="Rogers Y."/>
            <person name="Detter J.C."/>
            <person name="Bruce D."/>
            <person name="Brettin T.S."/>
            <person name="Colwell R."/>
            <person name="Huq A."/>
            <person name="Grim C.J."/>
            <person name="Hasan N.A."/>
            <person name="Vonstein V."/>
            <person name="Bartels D."/>
        </authorList>
    </citation>
    <scope>NUCLEOTIDE SEQUENCE [LARGE SCALE GENOMIC DNA]</scope>
    <source>
        <strain evidence="2 3">CIP 102761</strain>
    </source>
</reference>
<gene>
    <name evidence="2" type="ORF">VDA_003412</name>
</gene>
<accession>D0Z1J8</accession>
<dbReference type="EMBL" id="ADBS01000001">
    <property type="protein sequence ID" value="EEZ42379.1"/>
    <property type="molecule type" value="Genomic_DNA"/>
</dbReference>
<sequence length="39" mass="4401">MVNYTKMKVGMGGKDEEEETTQANHTQCGSRTLWRAIKA</sequence>
<evidence type="ECO:0000256" key="1">
    <source>
        <dbReference type="SAM" id="MobiDB-lite"/>
    </source>
</evidence>
<dbReference type="AlphaFoldDB" id="D0Z1J8"/>
<keyword evidence="3" id="KW-1185">Reference proteome</keyword>
<protein>
    <submittedName>
        <fullName evidence="2">Uncharacterized protein</fullName>
    </submittedName>
</protein>
<proteinExistence type="predicted"/>
<dbReference type="Proteomes" id="UP000003579">
    <property type="component" value="Unassembled WGS sequence"/>
</dbReference>
<feature type="region of interest" description="Disordered" evidence="1">
    <location>
        <begin position="1"/>
        <end position="28"/>
    </location>
</feature>
<evidence type="ECO:0000313" key="2">
    <source>
        <dbReference type="EMBL" id="EEZ42379.1"/>
    </source>
</evidence>